<dbReference type="Pfam" id="PF07171">
    <property type="entry name" value="MlrC_C"/>
    <property type="match status" value="1"/>
</dbReference>
<dbReference type="Pfam" id="PF07364">
    <property type="entry name" value="DUF1485"/>
    <property type="match status" value="1"/>
</dbReference>
<gene>
    <name evidence="3" type="ORF">PG994_002899</name>
</gene>
<feature type="domain" description="Microcystin LR degradation protein MlrC C-terminal" evidence="1">
    <location>
        <begin position="312"/>
        <end position="482"/>
    </location>
</feature>
<sequence>MVSKRPIIAIAGLACETSGFTPSRTLAPAFHPLRGDEEIQGKYPFIRAGSPLGDAADWRGALIGHALPGGIVTRSAYEELADEIVQRLQAIVDGLPNHHLDGLWFDIHGAMCVEGIDDAEFDLLRRVRAVIGPDVIVSASMDLHGNVSRELAHQTDLITCYRTAPHVDVMETKERACRNLVNLLTQTSSDVSKPPRRPLKAWVPVPVLLPGEQTSTRLEPAKHIYEAVPEVEKWEGVLDAVIWVGYAWADEPRNRAAIVVTGWDQAAISKAAQHLAKLFWDAHRDFAFVAPTGSFAECLDAALKSSARPYFISDSGDNPTAGGSGDVSWGLTQLLARPEFQTEDGPTVIYASVPGPEAVQQAVEAGVGARVTVTAGAEVDNLHAGPITMTGKVHSIKDGDKHAEVEVVLQVGSVFAILTKLRKPYHLERDFTDLQLEPRKSNIVIVKIGYLEPELYDMAADWMLGLTPGGVDQDLERLGHHRIRRPMWPFEKEFEEQPDLSARIIPMSNVPLTGPDE</sequence>
<evidence type="ECO:0000313" key="3">
    <source>
        <dbReference type="EMBL" id="KAK8079092.1"/>
    </source>
</evidence>
<dbReference type="EMBL" id="JAQQWL010000003">
    <property type="protein sequence ID" value="KAK8079092.1"/>
    <property type="molecule type" value="Genomic_DNA"/>
</dbReference>
<evidence type="ECO:0000313" key="4">
    <source>
        <dbReference type="Proteomes" id="UP001480595"/>
    </source>
</evidence>
<dbReference type="InterPro" id="IPR009197">
    <property type="entry name" value="MlrC"/>
</dbReference>
<evidence type="ECO:0000259" key="2">
    <source>
        <dbReference type="Pfam" id="PF07364"/>
    </source>
</evidence>
<dbReference type="PIRSF" id="PIRSF012702">
    <property type="entry name" value="UCP012702"/>
    <property type="match status" value="1"/>
</dbReference>
<dbReference type="InterPro" id="IPR015995">
    <property type="entry name" value="MlrC_N"/>
</dbReference>
<keyword evidence="4" id="KW-1185">Reference proteome</keyword>
<feature type="domain" description="Microcystin LR degradation protein MlrC N-terminal" evidence="2">
    <location>
        <begin position="8"/>
        <end position="302"/>
    </location>
</feature>
<proteinExistence type="predicted"/>
<organism evidence="3 4">
    <name type="scientific">Apiospora phragmitis</name>
    <dbReference type="NCBI Taxonomy" id="2905665"/>
    <lineage>
        <taxon>Eukaryota</taxon>
        <taxon>Fungi</taxon>
        <taxon>Dikarya</taxon>
        <taxon>Ascomycota</taxon>
        <taxon>Pezizomycotina</taxon>
        <taxon>Sordariomycetes</taxon>
        <taxon>Xylariomycetidae</taxon>
        <taxon>Amphisphaeriales</taxon>
        <taxon>Apiosporaceae</taxon>
        <taxon>Apiospora</taxon>
    </lineage>
</organism>
<evidence type="ECO:0000259" key="1">
    <source>
        <dbReference type="Pfam" id="PF07171"/>
    </source>
</evidence>
<dbReference type="Proteomes" id="UP001480595">
    <property type="component" value="Unassembled WGS sequence"/>
</dbReference>
<dbReference type="GeneID" id="92087371"/>
<reference evidence="3 4" key="1">
    <citation type="submission" date="2023-01" db="EMBL/GenBank/DDBJ databases">
        <title>Analysis of 21 Apiospora genomes using comparative genomics revels a genus with tremendous synthesis potential of carbohydrate active enzymes and secondary metabolites.</title>
        <authorList>
            <person name="Sorensen T."/>
        </authorList>
    </citation>
    <scope>NUCLEOTIDE SEQUENCE [LARGE SCALE GENOMIC DNA]</scope>
    <source>
        <strain evidence="3 4">CBS 135458</strain>
    </source>
</reference>
<accession>A0ABR1W6R6</accession>
<name>A0ABR1W6R6_9PEZI</name>
<protein>
    <submittedName>
        <fullName evidence="3">Microcystin LR degradation protein MlrC</fullName>
    </submittedName>
</protein>
<dbReference type="InterPro" id="IPR010799">
    <property type="entry name" value="MlrC_C"/>
</dbReference>
<comment type="caution">
    <text evidence="3">The sequence shown here is derived from an EMBL/GenBank/DDBJ whole genome shotgun (WGS) entry which is preliminary data.</text>
</comment>
<dbReference type="RefSeq" id="XP_066720163.1">
    <property type="nucleotide sequence ID" value="XM_066854308.1"/>
</dbReference>